<protein>
    <submittedName>
        <fullName evidence="2">Chemotaxis protein CheX</fullName>
    </submittedName>
</protein>
<accession>A0A178Y0T9</accession>
<dbReference type="EMBL" id="LPUX01000053">
    <property type="protein sequence ID" value="OAP41091.1"/>
    <property type="molecule type" value="Genomic_DNA"/>
</dbReference>
<dbReference type="SUPFAM" id="SSF52091">
    <property type="entry name" value="SpoIIaa-like"/>
    <property type="match status" value="1"/>
</dbReference>
<dbReference type="InterPro" id="IPR036513">
    <property type="entry name" value="STAS_dom_sf"/>
</dbReference>
<dbReference type="STRING" id="1472378.AU381_04170"/>
<evidence type="ECO:0000313" key="3">
    <source>
        <dbReference type="Proteomes" id="UP000094025"/>
    </source>
</evidence>
<dbReference type="InterPro" id="IPR058548">
    <property type="entry name" value="MlaB-like_STAS"/>
</dbReference>
<dbReference type="Pfam" id="PF13466">
    <property type="entry name" value="STAS_2"/>
    <property type="match status" value="1"/>
</dbReference>
<proteinExistence type="predicted"/>
<gene>
    <name evidence="2" type="ORF">AU381_04170</name>
</gene>
<name>A0A178Y0T9_9HYPH</name>
<evidence type="ECO:0000313" key="2">
    <source>
        <dbReference type="EMBL" id="OAP41091.1"/>
    </source>
</evidence>
<dbReference type="Proteomes" id="UP000094025">
    <property type="component" value="Unassembled WGS sequence"/>
</dbReference>
<dbReference type="AlphaFoldDB" id="A0A178Y0T9"/>
<sequence length="97" mass="10498">MASRNIAKKSLKLAPVLDLNEATALHERLLTLKGAPIEIDASAVERIGTLCAQVLMAGARSWEEDRMSFTFAKVSDAFVKTTQLIGVDVAPLMAKEI</sequence>
<organism evidence="2 3">
    <name type="scientific">Sinorhizobium glycinis</name>
    <dbReference type="NCBI Taxonomy" id="1472378"/>
    <lineage>
        <taxon>Bacteria</taxon>
        <taxon>Pseudomonadati</taxon>
        <taxon>Pseudomonadota</taxon>
        <taxon>Alphaproteobacteria</taxon>
        <taxon>Hyphomicrobiales</taxon>
        <taxon>Rhizobiaceae</taxon>
        <taxon>Sinorhizobium/Ensifer group</taxon>
        <taxon>Sinorhizobium</taxon>
    </lineage>
</organism>
<reference evidence="2 3" key="1">
    <citation type="journal article" date="2016" name="Int. J. Syst. Evol. Microbiol.">
        <title>Ensifer glycinis sp. nov., an novel rhizobial species associated with Glycine spp.</title>
        <authorList>
            <person name="Yan H."/>
            <person name="Yan J."/>
            <person name="Sui X.H."/>
            <person name="Wang E.T."/>
            <person name="Chen W.X."/>
            <person name="Zhang X.X."/>
            <person name="Chen W.F."/>
        </authorList>
    </citation>
    <scope>NUCLEOTIDE SEQUENCE [LARGE SCALE GENOMIC DNA]</scope>
    <source>
        <strain evidence="2 3">CCBAU 23380</strain>
    </source>
</reference>
<dbReference type="OrthoDB" id="7280289at2"/>
<evidence type="ECO:0000259" key="1">
    <source>
        <dbReference type="Pfam" id="PF13466"/>
    </source>
</evidence>
<keyword evidence="3" id="KW-1185">Reference proteome</keyword>
<feature type="domain" description="MlaB-like STAS" evidence="1">
    <location>
        <begin position="11"/>
        <end position="88"/>
    </location>
</feature>
<comment type="caution">
    <text evidence="2">The sequence shown here is derived from an EMBL/GenBank/DDBJ whole genome shotgun (WGS) entry which is preliminary data.</text>
</comment>
<dbReference type="RefSeq" id="WP_064241388.1">
    <property type="nucleotide sequence ID" value="NZ_LPUX01000053.1"/>
</dbReference>